<evidence type="ECO:0000259" key="5">
    <source>
        <dbReference type="PROSITE" id="PS50853"/>
    </source>
</evidence>
<name>A0A6F9DMF5_9ASCI</name>
<feature type="domain" description="Ig-like" evidence="4">
    <location>
        <begin position="269"/>
        <end position="361"/>
    </location>
</feature>
<dbReference type="EMBL" id="LR788304">
    <property type="protein sequence ID" value="CAB3264166.1"/>
    <property type="molecule type" value="mRNA"/>
</dbReference>
<dbReference type="InterPro" id="IPR003598">
    <property type="entry name" value="Ig_sub2"/>
</dbReference>
<accession>A0A6F9DMF5</accession>
<feature type="domain" description="Fibronectin type-III" evidence="5">
    <location>
        <begin position="977"/>
        <end position="1074"/>
    </location>
</feature>
<evidence type="ECO:0000256" key="2">
    <source>
        <dbReference type="ARBA" id="ARBA00023319"/>
    </source>
</evidence>
<feature type="region of interest" description="Disordered" evidence="3">
    <location>
        <begin position="1679"/>
        <end position="1725"/>
    </location>
</feature>
<dbReference type="SUPFAM" id="SSF48726">
    <property type="entry name" value="Immunoglobulin"/>
    <property type="match status" value="7"/>
</dbReference>
<dbReference type="Pfam" id="PF07679">
    <property type="entry name" value="I-set"/>
    <property type="match status" value="4"/>
</dbReference>
<dbReference type="PRINTS" id="PR00014">
    <property type="entry name" value="FNTYPEIII"/>
</dbReference>
<dbReference type="CDD" id="cd00096">
    <property type="entry name" value="Ig"/>
    <property type="match status" value="2"/>
</dbReference>
<feature type="compositionally biased region" description="Basic and acidic residues" evidence="3">
    <location>
        <begin position="1"/>
        <end position="15"/>
    </location>
</feature>
<dbReference type="SMART" id="SM00408">
    <property type="entry name" value="IGc2"/>
    <property type="match status" value="3"/>
</dbReference>
<feature type="domain" description="Fibronectin type-III" evidence="5">
    <location>
        <begin position="877"/>
        <end position="972"/>
    </location>
</feature>
<evidence type="ECO:0000256" key="1">
    <source>
        <dbReference type="ARBA" id="ARBA00022737"/>
    </source>
</evidence>
<feature type="region of interest" description="Disordered" evidence="3">
    <location>
        <begin position="1"/>
        <end position="96"/>
    </location>
</feature>
<dbReference type="InterPro" id="IPR013783">
    <property type="entry name" value="Ig-like_fold"/>
</dbReference>
<sequence>MPVRLPGDDSRRYRNDDDEYDFRYSTRSNTSRDFSRQRRFGSDDYDKVMSQVSSPLRVNQLDPVPSRKLSPYGNSSSNGDSPLPDEKPSIYRHRDLSTPVRHALTYLDDIDTEEDYGLPLPPRPTRSRRNYDVGYGSRPLPQHKSINWDEAFAPMASSSRKVTPRRYDDVSSPVDDDWCPARHDKKREQVTDYTMPVSKRQPQDGVAEEEEAIREAATYIAKRKQFALEDDDELQQLKHQKYQYRTRGDAVLEDLPYVPRSRDDLHHAPMFIMKLRSHVIWEKMYVKFTCTIRGSPPPKVTWYHDMIPIEPMLMEPGKVRISNQYGVYTLEIFKASLEDSGTYRISAQNHKGEISSYATLMVRRYDDGKVGYYDIKSGYNMKKPSDYPDVEKLNVPGYPRFLSRLFNKKVTEGGAVVMTCEVSGSPSPDVFWTLNGRNLDNKINHVQTEFDGKVASLTILKAYTDDEGEYVCRAYNSCGASTSRCFLSVVGAHAPPSAPTDVQYRDVTRNYVVLSWKPPGYRGHFGGAPVEGYWIEKAEAGSSIWRKAINKPVALTTTPVCDLTEGSAYFFRIRAYNRWGKGPSSLLVGPVAMRDPGTPRLDIELMDLVSPETDDFVVEEEDASDVPGIPTGASATLSPSGDCVCVQWVGPESNDADGYHIEYCDVDSGEWRCVTNEPLQTTDPYPVMGLHEGRSYRFRVLAVNAAGPSEPSEVTSAVQINVTGQEAVVGAEQDVDMQEVDDTCGQIAEQKPVEQQKPKLKHRGAPTAPREVEALKATREFVEVGWIPPAHSGGEQVRYYVEYLQLGSEVWTAANHTPVRYTRYPVGGLISGERYLFRVRAVNSNGTSPFSEPSEAVLTSDGIKPPNWWGGVQGLFRVADDNGKPCVTKNSIKICWEAPKSDGGSNITGYFLESRPAGGKFRPVNNKALTQRHFTVGDLNPGEFFEFRVRACNIAGFGEWKMLPGEIQAKEPDRPSEPTDVTIVKITEDYVDLTWKKPCNMGYGEFQGYLVERRKENSENWFPCNKLPEQVKQEKYTVGGLVRGQTYFFRVRAVNQIGEGIPSLQSCYVTAGEPWADFNDRQEAMKEIAKKKREAELERIRLLEEAERKEAFVFRIEDCFTKVGAKGFFECKVKDPKTKVAWYFGNGKEIQVSPAGKYDVISVGTIRSLIINDCSAEDVQVVHCVALYNGCTATADLVVGDMEPAHFVRTPRDVRIRKGETAIFDCVFTKQNVKIEWFKNDEPLNMDDRRYEFVTQGGARSLIIHDVTDDDIAMYRVTGLGGSFTANLVVDGVLPVKFNEKLHDGEFTYDVSIATFECLAEPSLLYDGRIPACRWYHGNELIDSGDDRYELVSVGNKHSLKIIKPTFEDNGEIVCVVGGEKTVCNIQVEKPPPPPPKPAKAEDYIINFEQGLRAEPLANAVRLFCVVTKLREDANIIWYHNNTEISIDNQQYKCFNDVDTGLVSLLISPITRDHAGGKFTCEFITPLSTFDTKVNFEFDDEEFDKVTSEATRLYEEEENERKERQAERKRKKEERLRGEQQETVTTTDAPLVESEPITIEEGVQYDVSESGELHFSVKMNADASECEIVWLKDSMVIDNERYVTVNNAFGANLVIKEPCADDAGTFTCQIKSNQSQAEASADVTGKVFKGLLLRSADIRTSPMTDVTKAPSDVTDAEQLEAGDVENETKDAGSQPEEQAVLPSNACEKELTDDVIEETDVTKAED</sequence>
<dbReference type="FunFam" id="2.60.40.10:FF:000069">
    <property type="entry name" value="Alpha-protein kinase 3"/>
    <property type="match status" value="1"/>
</dbReference>
<evidence type="ECO:0000313" key="6">
    <source>
        <dbReference type="EMBL" id="CAB3264166.1"/>
    </source>
</evidence>
<dbReference type="FunFam" id="2.60.40.10:FF:000612">
    <property type="entry name" value="palladin isoform X1"/>
    <property type="match status" value="1"/>
</dbReference>
<feature type="domain" description="Ig-like" evidence="4">
    <location>
        <begin position="1204"/>
        <end position="1275"/>
    </location>
</feature>
<evidence type="ECO:0000256" key="3">
    <source>
        <dbReference type="SAM" id="MobiDB-lite"/>
    </source>
</evidence>
<proteinExistence type="evidence at transcript level"/>
<dbReference type="GO" id="GO:0031430">
    <property type="term" value="C:M band"/>
    <property type="evidence" value="ECO:0007669"/>
    <property type="project" value="TreeGrafter"/>
</dbReference>
<reference evidence="6" key="1">
    <citation type="submission" date="2020-04" db="EMBL/GenBank/DDBJ databases">
        <authorList>
            <person name="Neveu A P."/>
        </authorList>
    </citation>
    <scope>NUCLEOTIDE SEQUENCE</scope>
    <source>
        <tissue evidence="6">Whole embryo</tissue>
    </source>
</reference>
<gene>
    <name evidence="6" type="primary">Myom1</name>
</gene>
<organism evidence="6">
    <name type="scientific">Phallusia mammillata</name>
    <dbReference type="NCBI Taxonomy" id="59560"/>
    <lineage>
        <taxon>Eukaryota</taxon>
        <taxon>Metazoa</taxon>
        <taxon>Chordata</taxon>
        <taxon>Tunicata</taxon>
        <taxon>Ascidiacea</taxon>
        <taxon>Phlebobranchia</taxon>
        <taxon>Ascidiidae</taxon>
        <taxon>Phallusia</taxon>
    </lineage>
</organism>
<dbReference type="InterPro" id="IPR013098">
    <property type="entry name" value="Ig_I-set"/>
</dbReference>
<dbReference type="InterPro" id="IPR036179">
    <property type="entry name" value="Ig-like_dom_sf"/>
</dbReference>
<dbReference type="PROSITE" id="PS50835">
    <property type="entry name" value="IG_LIKE"/>
    <property type="match status" value="5"/>
</dbReference>
<feature type="region of interest" description="Disordered" evidence="3">
    <location>
        <begin position="1514"/>
        <end position="1553"/>
    </location>
</feature>
<dbReference type="Gene3D" id="2.60.40.10">
    <property type="entry name" value="Immunoglobulins"/>
    <property type="match status" value="12"/>
</dbReference>
<dbReference type="InterPro" id="IPR003599">
    <property type="entry name" value="Ig_sub"/>
</dbReference>
<dbReference type="PANTHER" id="PTHR13817:SF151">
    <property type="entry name" value="TITIN"/>
    <property type="match status" value="1"/>
</dbReference>
<keyword evidence="2" id="KW-0393">Immunoglobulin domain</keyword>
<dbReference type="InterPro" id="IPR003961">
    <property type="entry name" value="FN3_dom"/>
</dbReference>
<feature type="domain" description="Fibronectin type-III" evidence="5">
    <location>
        <begin position="768"/>
        <end position="862"/>
    </location>
</feature>
<evidence type="ECO:0000259" key="4">
    <source>
        <dbReference type="PROSITE" id="PS50835"/>
    </source>
</evidence>
<dbReference type="InterPro" id="IPR036116">
    <property type="entry name" value="FN3_sf"/>
</dbReference>
<dbReference type="SUPFAM" id="SSF49265">
    <property type="entry name" value="Fibronectin type III"/>
    <property type="match status" value="3"/>
</dbReference>
<feature type="domain" description="Fibronectin type-III" evidence="5">
    <location>
        <begin position="626"/>
        <end position="726"/>
    </location>
</feature>
<dbReference type="CDD" id="cd00063">
    <property type="entry name" value="FN3"/>
    <property type="match status" value="5"/>
</dbReference>
<keyword evidence="1" id="KW-0677">Repeat</keyword>
<dbReference type="SMART" id="SM00409">
    <property type="entry name" value="IG"/>
    <property type="match status" value="7"/>
</dbReference>
<feature type="domain" description="Ig-like" evidence="4">
    <location>
        <begin position="1396"/>
        <end position="1481"/>
    </location>
</feature>
<dbReference type="PROSITE" id="PS50853">
    <property type="entry name" value="FN3"/>
    <property type="match status" value="5"/>
</dbReference>
<protein>
    <submittedName>
        <fullName evidence="6">Myomesin 1</fullName>
    </submittedName>
</protein>
<dbReference type="Pfam" id="PF00041">
    <property type="entry name" value="fn3"/>
    <property type="match status" value="5"/>
</dbReference>
<dbReference type="InterPro" id="IPR050964">
    <property type="entry name" value="Striated_Muscle_Regulatory"/>
</dbReference>
<feature type="domain" description="Fibronectin type-III" evidence="5">
    <location>
        <begin position="498"/>
        <end position="596"/>
    </location>
</feature>
<feature type="compositionally biased region" description="Basic and acidic residues" evidence="3">
    <location>
        <begin position="84"/>
        <end position="96"/>
    </location>
</feature>
<feature type="domain" description="Ig-like" evidence="4">
    <location>
        <begin position="399"/>
        <end position="488"/>
    </location>
</feature>
<feature type="compositionally biased region" description="Basic and acidic residues" evidence="3">
    <location>
        <begin position="33"/>
        <end position="47"/>
    </location>
</feature>
<dbReference type="InterPro" id="IPR007110">
    <property type="entry name" value="Ig-like_dom"/>
</dbReference>
<dbReference type="SMART" id="SM00060">
    <property type="entry name" value="FN3"/>
    <property type="match status" value="5"/>
</dbReference>
<feature type="domain" description="Ig-like" evidence="4">
    <location>
        <begin position="1550"/>
        <end position="1644"/>
    </location>
</feature>
<dbReference type="PANTHER" id="PTHR13817">
    <property type="entry name" value="TITIN"/>
    <property type="match status" value="1"/>
</dbReference>
<dbReference type="GO" id="GO:0045214">
    <property type="term" value="P:sarcomere organization"/>
    <property type="evidence" value="ECO:0007669"/>
    <property type="project" value="TreeGrafter"/>
</dbReference>